<keyword evidence="2 5" id="KW-0812">Transmembrane</keyword>
<organism evidence="6 7">
    <name type="scientific">Paenibacillus pseudetheri</name>
    <dbReference type="NCBI Taxonomy" id="2897682"/>
    <lineage>
        <taxon>Bacteria</taxon>
        <taxon>Bacillati</taxon>
        <taxon>Bacillota</taxon>
        <taxon>Bacilli</taxon>
        <taxon>Bacillales</taxon>
        <taxon>Paenibacillaceae</taxon>
        <taxon>Paenibacillus</taxon>
    </lineage>
</organism>
<comment type="caution">
    <text evidence="6">The sequence shown here is derived from an EMBL/GenBank/DDBJ whole genome shotgun (WGS) entry which is preliminary data.</text>
</comment>
<keyword evidence="4 5" id="KW-0472">Membrane</keyword>
<accession>A0ABN8FEE1</accession>
<dbReference type="Proteomes" id="UP000838749">
    <property type="component" value="Unassembled WGS sequence"/>
</dbReference>
<feature type="transmembrane region" description="Helical" evidence="5">
    <location>
        <begin position="125"/>
        <end position="142"/>
    </location>
</feature>
<evidence type="ECO:0000313" key="7">
    <source>
        <dbReference type="Proteomes" id="UP000838749"/>
    </source>
</evidence>
<feature type="transmembrane region" description="Helical" evidence="5">
    <location>
        <begin position="259"/>
        <end position="278"/>
    </location>
</feature>
<feature type="transmembrane region" description="Helical" evidence="5">
    <location>
        <begin position="201"/>
        <end position="222"/>
    </location>
</feature>
<feature type="transmembrane region" description="Helical" evidence="5">
    <location>
        <begin position="39"/>
        <end position="72"/>
    </location>
</feature>
<comment type="subcellular location">
    <subcellularLocation>
        <location evidence="1">Membrane</location>
        <topology evidence="1">Multi-pass membrane protein</topology>
    </subcellularLocation>
</comment>
<keyword evidence="3 5" id="KW-1133">Transmembrane helix</keyword>
<evidence type="ECO:0000256" key="4">
    <source>
        <dbReference type="ARBA" id="ARBA00023136"/>
    </source>
</evidence>
<dbReference type="PANTHER" id="PTHR33514">
    <property type="entry name" value="PROTEIN ABCI12, CHLOROPLASTIC"/>
    <property type="match status" value="1"/>
</dbReference>
<keyword evidence="7" id="KW-1185">Reference proteome</keyword>
<proteinExistence type="predicted"/>
<sequence>MLFCQFGIRGGVNMTDSVIVGQYVETHSIFHRLDPRTKLVSIVILMLSFLILGTWFSYAVATFFVIGILLLSKVPIQFFWRGLRPLLFILLFTFLYNALFSKGTILWSWSFIEVTEEGLRTGLRFVWRIILLILLASVLTLTTKPLDLAYGLEKLLAPLSKLGVPVEQFSLMIVIAIRFIPTIMEELDRILLAQKARGYDLTALSLPKRIFAYIPIIIPLLFTTIQRAEQLSYAIDARAYGNGKGRTSYRVLQFQQMDYLAGGIVLLFAVILLCLKIGKV</sequence>
<gene>
    <name evidence="6" type="primary">ecfT_1</name>
    <name evidence="6" type="ORF">PAECIP111894_00877</name>
</gene>
<evidence type="ECO:0000256" key="5">
    <source>
        <dbReference type="SAM" id="Phobius"/>
    </source>
</evidence>
<evidence type="ECO:0000313" key="6">
    <source>
        <dbReference type="EMBL" id="CAH1054727.1"/>
    </source>
</evidence>
<reference evidence="6" key="1">
    <citation type="submission" date="2021-12" db="EMBL/GenBank/DDBJ databases">
        <authorList>
            <person name="Criscuolo A."/>
        </authorList>
    </citation>
    <scope>NUCLEOTIDE SEQUENCE</scope>
    <source>
        <strain evidence="6">CIP111894</strain>
    </source>
</reference>
<dbReference type="Pfam" id="PF02361">
    <property type="entry name" value="CbiQ"/>
    <property type="match status" value="1"/>
</dbReference>
<feature type="transmembrane region" description="Helical" evidence="5">
    <location>
        <begin position="162"/>
        <end position="180"/>
    </location>
</feature>
<protein>
    <submittedName>
        <fullName evidence="6">Energy-coupling factor transporter transmembrane protein EcfT</fullName>
    </submittedName>
</protein>
<dbReference type="CDD" id="cd16914">
    <property type="entry name" value="EcfT"/>
    <property type="match status" value="1"/>
</dbReference>
<dbReference type="PANTHER" id="PTHR33514:SF13">
    <property type="entry name" value="PROTEIN ABCI12, CHLOROPLASTIC"/>
    <property type="match status" value="1"/>
</dbReference>
<evidence type="ECO:0000256" key="3">
    <source>
        <dbReference type="ARBA" id="ARBA00022989"/>
    </source>
</evidence>
<evidence type="ECO:0000256" key="2">
    <source>
        <dbReference type="ARBA" id="ARBA00022692"/>
    </source>
</evidence>
<evidence type="ECO:0000256" key="1">
    <source>
        <dbReference type="ARBA" id="ARBA00004141"/>
    </source>
</evidence>
<dbReference type="EMBL" id="CAKMAB010000003">
    <property type="protein sequence ID" value="CAH1054727.1"/>
    <property type="molecule type" value="Genomic_DNA"/>
</dbReference>
<name>A0ABN8FEE1_9BACL</name>
<dbReference type="InterPro" id="IPR003339">
    <property type="entry name" value="ABC/ECF_trnsptr_transmembrane"/>
</dbReference>